<dbReference type="AlphaFoldDB" id="A0AAV0AMU7"/>
<evidence type="ECO:0000313" key="2">
    <source>
        <dbReference type="EMBL" id="CAH7670138.1"/>
    </source>
</evidence>
<dbReference type="EMBL" id="CALTRL010000941">
    <property type="protein sequence ID" value="CAH7670138.1"/>
    <property type="molecule type" value="Genomic_DNA"/>
</dbReference>
<keyword evidence="1" id="KW-0732">Signal</keyword>
<sequence>MLVKLLLVLWMCVHLVSQSNELQEFFHHRPICGENKDSSLQAISSISENSSAFYKNTEDNHRYAFLRSAIQKAQFPDQSSGEILHRSEEESLFPPKLQNDFYISEALASKDCQQVNSHEMSSLSLAHINHENSISSQVGHSPHFYNTGGFSPFDYSSFSNTKHLEEIYPQAFFTKSKAKNAQTDQDFANINFYAVNNEYLGTSSANLWNPHLLSSYSTMGNLNMHQIGQVNLNIPTQSMQADISGHWKFESNYNKEDQNLLEEMLNSQDNQEVVTFQFPSTSHSPDFLQDSHSSGTLNAPRSLTFDSFKHEEKVQPPERHIYRNPRWRIKTLEEESYIKRSLEIKILQFLEESDRKEDESHIGFNNLDLSNPKDSLSSAVCKRILKKTFEYTQRIRWDGFESFRSKLENLAFKLKSYENFKFRKSTLSCMEDISTVGVNFMKIISKLYSGKSQSVDFEDEQKILTYTENFWNIFLLDKKCNAEDLEMFCKSIGAKSEIEINRCLSIKFDNGNYGLSKMFSEMRTKIALRDDENRLLQYAWYFAIIRASVFYPKDILIANSANVKRRYRRFISLGILYFAQKYGKHDI</sequence>
<gene>
    <name evidence="2" type="ORF">PPACK8108_LOCUS4830</name>
</gene>
<feature type="chain" id="PRO_5043426466" evidence="1">
    <location>
        <begin position="19"/>
        <end position="587"/>
    </location>
</feature>
<proteinExistence type="predicted"/>
<name>A0AAV0AMU7_PHAPC</name>
<evidence type="ECO:0000313" key="3">
    <source>
        <dbReference type="Proteomes" id="UP001153365"/>
    </source>
</evidence>
<reference evidence="2" key="1">
    <citation type="submission" date="2022-06" db="EMBL/GenBank/DDBJ databases">
        <authorList>
            <consortium name="SYNGENTA / RWTH Aachen University"/>
        </authorList>
    </citation>
    <scope>NUCLEOTIDE SEQUENCE</scope>
</reference>
<comment type="caution">
    <text evidence="2">The sequence shown here is derived from an EMBL/GenBank/DDBJ whole genome shotgun (WGS) entry which is preliminary data.</text>
</comment>
<protein>
    <submittedName>
        <fullName evidence="2">Uncharacterized protein</fullName>
    </submittedName>
</protein>
<accession>A0AAV0AMU7</accession>
<dbReference type="Proteomes" id="UP001153365">
    <property type="component" value="Unassembled WGS sequence"/>
</dbReference>
<keyword evidence="3" id="KW-1185">Reference proteome</keyword>
<organism evidence="2 3">
    <name type="scientific">Phakopsora pachyrhizi</name>
    <name type="common">Asian soybean rust disease fungus</name>
    <dbReference type="NCBI Taxonomy" id="170000"/>
    <lineage>
        <taxon>Eukaryota</taxon>
        <taxon>Fungi</taxon>
        <taxon>Dikarya</taxon>
        <taxon>Basidiomycota</taxon>
        <taxon>Pucciniomycotina</taxon>
        <taxon>Pucciniomycetes</taxon>
        <taxon>Pucciniales</taxon>
        <taxon>Phakopsoraceae</taxon>
        <taxon>Phakopsora</taxon>
    </lineage>
</organism>
<feature type="signal peptide" evidence="1">
    <location>
        <begin position="1"/>
        <end position="18"/>
    </location>
</feature>
<evidence type="ECO:0000256" key="1">
    <source>
        <dbReference type="SAM" id="SignalP"/>
    </source>
</evidence>